<keyword evidence="2" id="KW-0560">Oxidoreductase</keyword>
<dbReference type="SUPFAM" id="SSF50475">
    <property type="entry name" value="FMN-binding split barrel"/>
    <property type="match status" value="1"/>
</dbReference>
<reference evidence="4 5" key="1">
    <citation type="submission" date="2020-07" db="EMBL/GenBank/DDBJ databases">
        <title>Sequencing the genomes of 1000 actinobacteria strains.</title>
        <authorList>
            <person name="Klenk H.-P."/>
        </authorList>
    </citation>
    <scope>NUCLEOTIDE SEQUENCE [LARGE SCALE GENOMIC DNA]</scope>
    <source>
        <strain evidence="4 5">DSM 21349</strain>
    </source>
</reference>
<comment type="similarity">
    <text evidence="1">Belongs to the non-flavoprotein flavin reductase family.</text>
</comment>
<dbReference type="InterPro" id="IPR029016">
    <property type="entry name" value="GAF-like_dom_sf"/>
</dbReference>
<dbReference type="RefSeq" id="WP_182540702.1">
    <property type="nucleotide sequence ID" value="NZ_JACGXA010000001.1"/>
</dbReference>
<evidence type="ECO:0000313" key="5">
    <source>
        <dbReference type="Proteomes" id="UP000580910"/>
    </source>
</evidence>
<dbReference type="Pfam" id="PF01613">
    <property type="entry name" value="Flavin_Reduct"/>
    <property type="match status" value="1"/>
</dbReference>
<dbReference type="InterPro" id="IPR050268">
    <property type="entry name" value="NADH-dep_flavin_reductase"/>
</dbReference>
<dbReference type="Gene3D" id="2.30.110.10">
    <property type="entry name" value="Electron Transport, Fmn-binding Protein, Chain A"/>
    <property type="match status" value="1"/>
</dbReference>
<gene>
    <name evidence="4" type="ORF">FB382_003155</name>
</gene>
<dbReference type="PANTHER" id="PTHR30466">
    <property type="entry name" value="FLAVIN REDUCTASE"/>
    <property type="match status" value="1"/>
</dbReference>
<dbReference type="PANTHER" id="PTHR30466:SF11">
    <property type="entry name" value="FLAVIN-DEPENDENT MONOOXYGENASE, REDUCTASE SUBUNIT HSAB"/>
    <property type="match status" value="1"/>
</dbReference>
<dbReference type="EMBL" id="JACGXA010000001">
    <property type="protein sequence ID" value="MBA8804864.1"/>
    <property type="molecule type" value="Genomic_DNA"/>
</dbReference>
<dbReference type="SUPFAM" id="SSF55781">
    <property type="entry name" value="GAF domain-like"/>
    <property type="match status" value="1"/>
</dbReference>
<keyword evidence="4" id="KW-0238">DNA-binding</keyword>
<evidence type="ECO:0000256" key="1">
    <source>
        <dbReference type="ARBA" id="ARBA00008898"/>
    </source>
</evidence>
<keyword evidence="5" id="KW-1185">Reference proteome</keyword>
<comment type="caution">
    <text evidence="4">The sequence shown here is derived from an EMBL/GenBank/DDBJ whole genome shotgun (WGS) entry which is preliminary data.</text>
</comment>
<dbReference type="InterPro" id="IPR014757">
    <property type="entry name" value="Tscrpt_reg_IclR_C"/>
</dbReference>
<dbReference type="PROSITE" id="PS51078">
    <property type="entry name" value="ICLR_ED"/>
    <property type="match status" value="1"/>
</dbReference>
<evidence type="ECO:0000313" key="4">
    <source>
        <dbReference type="EMBL" id="MBA8804864.1"/>
    </source>
</evidence>
<dbReference type="GO" id="GO:0010181">
    <property type="term" value="F:FMN binding"/>
    <property type="evidence" value="ECO:0007669"/>
    <property type="project" value="InterPro"/>
</dbReference>
<dbReference type="GO" id="GO:0003677">
    <property type="term" value="F:DNA binding"/>
    <property type="evidence" value="ECO:0007669"/>
    <property type="project" value="UniProtKB-KW"/>
</dbReference>
<dbReference type="InterPro" id="IPR012349">
    <property type="entry name" value="Split_barrel_FMN-bd"/>
</dbReference>
<dbReference type="SMART" id="SM00903">
    <property type="entry name" value="Flavin_Reduct"/>
    <property type="match status" value="1"/>
</dbReference>
<dbReference type="Gene3D" id="3.30.450.40">
    <property type="match status" value="1"/>
</dbReference>
<evidence type="ECO:0000256" key="2">
    <source>
        <dbReference type="ARBA" id="ARBA00023002"/>
    </source>
</evidence>
<dbReference type="InterPro" id="IPR002563">
    <property type="entry name" value="Flavin_Rdtase-like_dom"/>
</dbReference>
<dbReference type="AlphaFoldDB" id="A0A7W3J2B1"/>
<organism evidence="4 5">
    <name type="scientific">Nocardioides ginsengisegetis</name>
    <dbReference type="NCBI Taxonomy" id="661491"/>
    <lineage>
        <taxon>Bacteria</taxon>
        <taxon>Bacillati</taxon>
        <taxon>Actinomycetota</taxon>
        <taxon>Actinomycetes</taxon>
        <taxon>Propionibacteriales</taxon>
        <taxon>Nocardioidaceae</taxon>
        <taxon>Nocardioides</taxon>
    </lineage>
</organism>
<accession>A0A7W3J2B1</accession>
<evidence type="ECO:0000259" key="3">
    <source>
        <dbReference type="PROSITE" id="PS51078"/>
    </source>
</evidence>
<feature type="domain" description="IclR-ED" evidence="3">
    <location>
        <begin position="168"/>
        <end position="389"/>
    </location>
</feature>
<proteinExistence type="inferred from homology"/>
<dbReference type="Proteomes" id="UP000580910">
    <property type="component" value="Unassembled WGS sequence"/>
</dbReference>
<name>A0A7W3J2B1_9ACTN</name>
<protein>
    <submittedName>
        <fullName evidence="4">Flavin reductase (DIM6/NTAB) family NADH-FMN oxidoreductase RutF/DNA-binding IclR family transcriptional regulator</fullName>
    </submittedName>
</protein>
<sequence length="390" mass="41430">MVNRDRVEVDPGHFREVLGQYPTGVVVVTAISSTGEALGMTVGSFTSVSLEPPLVAFLPSKTSSSWKGLRESGNTFCINVLRADQEDLCRAVATRKVDKLEGFEWQHSAAGNPVIAGAVAWIDCDTEQVHEAGDHEIVIGRVRELDFGASGQPLLFFRGGYGSFAPLSLASGDSDLLGHLRLIDLARPYMESLASTLTTEVTAIALVGDELVLAAAAGHTDIAVAPTRVGQRLPFMAPIGSCFAAWGDDALRDRWVKSVEGALDADQVMAVRRAPELVRDRGYAIATGHAAGAHLESVATRINAGDPSVTAEQLRRAFFDALGGYNQPGDPEGEVELRSLSAPVFGLDDRVAFMLTLWGRPGLMRPDEVRSQAAALHDAATASTLAIAAL</sequence>
<dbReference type="GO" id="GO:0042602">
    <property type="term" value="F:riboflavin reductase (NADPH) activity"/>
    <property type="evidence" value="ECO:0007669"/>
    <property type="project" value="TreeGrafter"/>
</dbReference>